<dbReference type="SUPFAM" id="SSF55729">
    <property type="entry name" value="Acyl-CoA N-acyltransferases (Nat)"/>
    <property type="match status" value="1"/>
</dbReference>
<dbReference type="InterPro" id="IPR000182">
    <property type="entry name" value="GNAT_dom"/>
</dbReference>
<keyword evidence="5" id="KW-1185">Reference proteome</keyword>
<dbReference type="EMBL" id="JANUHA010000011">
    <property type="protein sequence ID" value="MCS0597950.1"/>
    <property type="molecule type" value="Genomic_DNA"/>
</dbReference>
<gene>
    <name evidence="4" type="ORF">NX780_16495</name>
</gene>
<dbReference type="Gene3D" id="3.40.630.30">
    <property type="match status" value="1"/>
</dbReference>
<sequence>MSMRFEIRQAAPIDASAACALLRRSIEIGGKADHEGKPAVLEAWLGNKTSANVATWFASPSNFAVVAEGEDGSLLGLCLLTQAGKIALCYVLPEALRLGVGRALLDAAEQHARTWNIKKLHLYSPPSASAFFERQGYINAGKDTSCFGMESDLLWKSLEESCELAPGAARKRFCNCNG</sequence>
<accession>A0ABT2AP31</accession>
<dbReference type="InterPro" id="IPR050832">
    <property type="entry name" value="Bact_Acetyltransf"/>
</dbReference>
<dbReference type="PANTHER" id="PTHR43877:SF1">
    <property type="entry name" value="ACETYLTRANSFERASE"/>
    <property type="match status" value="1"/>
</dbReference>
<proteinExistence type="predicted"/>
<keyword evidence="1" id="KW-0808">Transferase</keyword>
<name>A0ABT2AP31_9BURK</name>
<evidence type="ECO:0000256" key="1">
    <source>
        <dbReference type="ARBA" id="ARBA00022679"/>
    </source>
</evidence>
<keyword evidence="2" id="KW-0012">Acyltransferase</keyword>
<protein>
    <submittedName>
        <fullName evidence="4">GNAT family N-acetyltransferase</fullName>
    </submittedName>
</protein>
<dbReference type="CDD" id="cd04301">
    <property type="entry name" value="NAT_SF"/>
    <property type="match status" value="1"/>
</dbReference>
<dbReference type="Pfam" id="PF13673">
    <property type="entry name" value="Acetyltransf_10"/>
    <property type="match status" value="1"/>
</dbReference>
<evidence type="ECO:0000256" key="2">
    <source>
        <dbReference type="ARBA" id="ARBA00023315"/>
    </source>
</evidence>
<organism evidence="4 5">
    <name type="scientific">Massilia agri</name>
    <dbReference type="NCBI Taxonomy" id="1886785"/>
    <lineage>
        <taxon>Bacteria</taxon>
        <taxon>Pseudomonadati</taxon>
        <taxon>Pseudomonadota</taxon>
        <taxon>Betaproteobacteria</taxon>
        <taxon>Burkholderiales</taxon>
        <taxon>Oxalobacteraceae</taxon>
        <taxon>Telluria group</taxon>
        <taxon>Massilia</taxon>
    </lineage>
</organism>
<dbReference type="Proteomes" id="UP001206572">
    <property type="component" value="Unassembled WGS sequence"/>
</dbReference>
<reference evidence="4 5" key="1">
    <citation type="submission" date="2022-08" db="EMBL/GenBank/DDBJ databases">
        <title>Reclassification of Massilia species as members of the genera Telluria, Duganella, Pseudoduganella, Mokoshia gen. nov. and Zemynaea gen. nov. using orthogonal and non-orthogonal genome-based approaches.</title>
        <authorList>
            <person name="Bowman J.P."/>
        </authorList>
    </citation>
    <scope>NUCLEOTIDE SEQUENCE [LARGE SCALE GENOMIC DNA]</scope>
    <source>
        <strain evidence="4 5">JCM 31661</strain>
    </source>
</reference>
<dbReference type="PROSITE" id="PS51186">
    <property type="entry name" value="GNAT"/>
    <property type="match status" value="1"/>
</dbReference>
<evidence type="ECO:0000313" key="5">
    <source>
        <dbReference type="Proteomes" id="UP001206572"/>
    </source>
</evidence>
<comment type="caution">
    <text evidence="4">The sequence shown here is derived from an EMBL/GenBank/DDBJ whole genome shotgun (WGS) entry which is preliminary data.</text>
</comment>
<dbReference type="InterPro" id="IPR016181">
    <property type="entry name" value="Acyl_CoA_acyltransferase"/>
</dbReference>
<evidence type="ECO:0000313" key="4">
    <source>
        <dbReference type="EMBL" id="MCS0597950.1"/>
    </source>
</evidence>
<dbReference type="PANTHER" id="PTHR43877">
    <property type="entry name" value="AMINOALKYLPHOSPHONATE N-ACETYLTRANSFERASE-RELATED-RELATED"/>
    <property type="match status" value="1"/>
</dbReference>
<feature type="domain" description="N-acetyltransferase" evidence="3">
    <location>
        <begin position="5"/>
        <end position="159"/>
    </location>
</feature>
<evidence type="ECO:0000259" key="3">
    <source>
        <dbReference type="PROSITE" id="PS51186"/>
    </source>
</evidence>